<keyword evidence="3" id="KW-0862">Zinc</keyword>
<dbReference type="Proteomes" id="UP001237642">
    <property type="component" value="Unassembled WGS sequence"/>
</dbReference>
<dbReference type="PANTHER" id="PTHR33248">
    <property type="entry name" value="ZINC ION-BINDING PROTEIN"/>
    <property type="match status" value="1"/>
</dbReference>
<feature type="domain" description="GRF-type" evidence="6">
    <location>
        <begin position="18"/>
        <end position="59"/>
    </location>
</feature>
<keyword evidence="8" id="KW-1185">Reference proteome</keyword>
<dbReference type="Pfam" id="PF06839">
    <property type="entry name" value="Zn_ribbon_GRF"/>
    <property type="match status" value="1"/>
</dbReference>
<dbReference type="GO" id="GO:0008270">
    <property type="term" value="F:zinc ion binding"/>
    <property type="evidence" value="ECO:0007669"/>
    <property type="project" value="UniProtKB-KW"/>
</dbReference>
<evidence type="ECO:0000259" key="6">
    <source>
        <dbReference type="PROSITE" id="PS51999"/>
    </source>
</evidence>
<keyword evidence="5" id="KW-0472">Membrane</keyword>
<sequence>MATSSARSSRGSSERFICDCGHRAKMYTSWSLKNPGRRFYTRPHSQDSRCDYFEWYDVEVEGRLGDVITHLNNRRIFLEEKICLLEDTVTMLEGRVATNKSKIKALQAKFAKFIKIFSFVIVILIAMLVMKSQKKKNGNDGWLSIM</sequence>
<dbReference type="EMBL" id="JAUIZM010000009">
    <property type="protein sequence ID" value="KAK1362777.1"/>
    <property type="molecule type" value="Genomic_DNA"/>
</dbReference>
<keyword evidence="1" id="KW-0479">Metal-binding</keyword>
<dbReference type="InterPro" id="IPR010666">
    <property type="entry name" value="Znf_GRF"/>
</dbReference>
<evidence type="ECO:0000256" key="3">
    <source>
        <dbReference type="ARBA" id="ARBA00022833"/>
    </source>
</evidence>
<evidence type="ECO:0000256" key="1">
    <source>
        <dbReference type="ARBA" id="ARBA00022723"/>
    </source>
</evidence>
<accession>A0AAD8M7T9</accession>
<feature type="transmembrane region" description="Helical" evidence="5">
    <location>
        <begin position="110"/>
        <end position="130"/>
    </location>
</feature>
<evidence type="ECO:0000256" key="5">
    <source>
        <dbReference type="SAM" id="Phobius"/>
    </source>
</evidence>
<evidence type="ECO:0000256" key="4">
    <source>
        <dbReference type="PROSITE-ProRule" id="PRU01343"/>
    </source>
</evidence>
<comment type="caution">
    <text evidence="7">The sequence shown here is derived from an EMBL/GenBank/DDBJ whole genome shotgun (WGS) entry which is preliminary data.</text>
</comment>
<proteinExistence type="predicted"/>
<gene>
    <name evidence="7" type="ORF">POM88_038338</name>
</gene>
<keyword evidence="5" id="KW-0812">Transmembrane</keyword>
<dbReference type="PROSITE" id="PS51999">
    <property type="entry name" value="ZF_GRF"/>
    <property type="match status" value="1"/>
</dbReference>
<keyword evidence="5" id="KW-1133">Transmembrane helix</keyword>
<evidence type="ECO:0000313" key="7">
    <source>
        <dbReference type="EMBL" id="KAK1362777.1"/>
    </source>
</evidence>
<keyword evidence="2 4" id="KW-0863">Zinc-finger</keyword>
<reference evidence="7" key="2">
    <citation type="submission" date="2023-05" db="EMBL/GenBank/DDBJ databases">
        <authorList>
            <person name="Schelkunov M.I."/>
        </authorList>
    </citation>
    <scope>NUCLEOTIDE SEQUENCE</scope>
    <source>
        <strain evidence="7">Hsosn_3</strain>
        <tissue evidence="7">Leaf</tissue>
    </source>
</reference>
<name>A0AAD8M7T9_9APIA</name>
<evidence type="ECO:0000256" key="2">
    <source>
        <dbReference type="ARBA" id="ARBA00022771"/>
    </source>
</evidence>
<dbReference type="AlphaFoldDB" id="A0AAD8M7T9"/>
<organism evidence="7 8">
    <name type="scientific">Heracleum sosnowskyi</name>
    <dbReference type="NCBI Taxonomy" id="360622"/>
    <lineage>
        <taxon>Eukaryota</taxon>
        <taxon>Viridiplantae</taxon>
        <taxon>Streptophyta</taxon>
        <taxon>Embryophyta</taxon>
        <taxon>Tracheophyta</taxon>
        <taxon>Spermatophyta</taxon>
        <taxon>Magnoliopsida</taxon>
        <taxon>eudicotyledons</taxon>
        <taxon>Gunneridae</taxon>
        <taxon>Pentapetalae</taxon>
        <taxon>asterids</taxon>
        <taxon>campanulids</taxon>
        <taxon>Apiales</taxon>
        <taxon>Apiaceae</taxon>
        <taxon>Apioideae</taxon>
        <taxon>apioid superclade</taxon>
        <taxon>Tordylieae</taxon>
        <taxon>Tordyliinae</taxon>
        <taxon>Heracleum</taxon>
    </lineage>
</organism>
<evidence type="ECO:0000313" key="8">
    <source>
        <dbReference type="Proteomes" id="UP001237642"/>
    </source>
</evidence>
<reference evidence="7" key="1">
    <citation type="submission" date="2023-02" db="EMBL/GenBank/DDBJ databases">
        <title>Genome of toxic invasive species Heracleum sosnowskyi carries increased number of genes despite the absence of recent whole-genome duplications.</title>
        <authorList>
            <person name="Schelkunov M."/>
            <person name="Shtratnikova V."/>
            <person name="Makarenko M."/>
            <person name="Klepikova A."/>
            <person name="Omelchenko D."/>
            <person name="Novikova G."/>
            <person name="Obukhova E."/>
            <person name="Bogdanov V."/>
            <person name="Penin A."/>
            <person name="Logacheva M."/>
        </authorList>
    </citation>
    <scope>NUCLEOTIDE SEQUENCE</scope>
    <source>
        <strain evidence="7">Hsosn_3</strain>
        <tissue evidence="7">Leaf</tissue>
    </source>
</reference>
<protein>
    <submittedName>
        <fullName evidence="7">GRF-type domain-containing protein</fullName>
    </submittedName>
</protein>